<keyword evidence="1" id="KW-0812">Transmembrane</keyword>
<reference evidence="2" key="1">
    <citation type="journal article" date="2020" name="Nature">
        <title>Giant virus diversity and host interactions through global metagenomics.</title>
        <authorList>
            <person name="Schulz F."/>
            <person name="Roux S."/>
            <person name="Paez-Espino D."/>
            <person name="Jungbluth S."/>
            <person name="Walsh D.A."/>
            <person name="Denef V.J."/>
            <person name="McMahon K.D."/>
            <person name="Konstantinidis K.T."/>
            <person name="Eloe-Fadrosh E.A."/>
            <person name="Kyrpides N.C."/>
            <person name="Woyke T."/>
        </authorList>
    </citation>
    <scope>NUCLEOTIDE SEQUENCE</scope>
    <source>
        <strain evidence="2">GVMAG-M-3300025880-56</strain>
    </source>
</reference>
<accession>A0A6C0J866</accession>
<sequence length="108" mass="13249">MFFVGLIILLIILIIYKNYKLDDKDFPHKKISILINSLIILLVIITYYGNLSNDTNNLPFEFKKKTYEFDEYDKLYRTDVDYYKRLRPFVYPDEMHRNTIKHWFDPKD</sequence>
<evidence type="ECO:0000313" key="2">
    <source>
        <dbReference type="EMBL" id="QHU01859.1"/>
    </source>
</evidence>
<evidence type="ECO:0000256" key="1">
    <source>
        <dbReference type="SAM" id="Phobius"/>
    </source>
</evidence>
<proteinExistence type="predicted"/>
<dbReference type="AlphaFoldDB" id="A0A6C0J866"/>
<keyword evidence="1" id="KW-0472">Membrane</keyword>
<name>A0A6C0J866_9ZZZZ</name>
<keyword evidence="1" id="KW-1133">Transmembrane helix</keyword>
<feature type="transmembrane region" description="Helical" evidence="1">
    <location>
        <begin position="33"/>
        <end position="51"/>
    </location>
</feature>
<protein>
    <submittedName>
        <fullName evidence="2">Uncharacterized protein</fullName>
    </submittedName>
</protein>
<organism evidence="2">
    <name type="scientific">viral metagenome</name>
    <dbReference type="NCBI Taxonomy" id="1070528"/>
    <lineage>
        <taxon>unclassified sequences</taxon>
        <taxon>metagenomes</taxon>
        <taxon>organismal metagenomes</taxon>
    </lineage>
</organism>
<dbReference type="EMBL" id="MN740350">
    <property type="protein sequence ID" value="QHU01859.1"/>
    <property type="molecule type" value="Genomic_DNA"/>
</dbReference>